<dbReference type="OrthoDB" id="6064658at2"/>
<proteinExistence type="predicted"/>
<sequence length="498" mass="56100">MGTPTPEQLQLINNRFAKAPLKSEQVYVFECIAADTLPVLRKSWYGEYTITMTDKMLVQLMDDFKQGCALLASHNSWKLPFGRTFDARVGYETVDDKNVNTMRIWQYMVTHTIKEDGSMEEIHTEVGKMSTKDIASHIDAGTIFDTSIGFVISSAKCSVCEHDVRSEKCGHYPGKYYVIDEQAVRCDIIAEDGQGIENSLVFSGAVDRATITASANGRGIENSETEEKTVYSIDDIKKVPLDEPIVCHYSKHSGVEWFTRSSRRIERPEELASEKEMKDVSGTNVEFKDIQLAFAKAGINFDKIGDVSSAVGAAFAAESAKATEEMNKQLEAKDAEFARVSAELDKLKTDFSDAQSKIMELTDQKEELSKKAELVEQYRKDLIEATVEAGIRVMGNTFNKERQEKYLSTLSIDELKEEKAAYEGQFQERFAGSRTTKPKQQAKSAVNGEMMRRSDFENEQEFRTYVGKEAMKLSRKNGTNVADETMKLYRELSEEDGE</sequence>
<reference evidence="1 2" key="1">
    <citation type="submission" date="2015-12" db="EMBL/GenBank/DDBJ databases">
        <title>Genome sequence of Aneurinibacillus soli.</title>
        <authorList>
            <person name="Lee J.S."/>
            <person name="Lee K.C."/>
            <person name="Kim K.K."/>
            <person name="Lee B.W."/>
        </authorList>
    </citation>
    <scope>NUCLEOTIDE SEQUENCE [LARGE SCALE GENOMIC DNA]</scope>
    <source>
        <strain evidence="1 2">CB4</strain>
    </source>
</reference>
<dbReference type="EMBL" id="AP017312">
    <property type="protein sequence ID" value="BAU28150.1"/>
    <property type="molecule type" value="Genomic_DNA"/>
</dbReference>
<gene>
    <name evidence="1" type="ORF">CB4_02324</name>
</gene>
<protein>
    <submittedName>
        <fullName evidence="1">Uncharacterized protein</fullName>
    </submittedName>
</protein>
<dbReference type="Proteomes" id="UP000217696">
    <property type="component" value="Chromosome"/>
</dbReference>
<accession>A0A0U5B997</accession>
<evidence type="ECO:0000313" key="2">
    <source>
        <dbReference type="Proteomes" id="UP000217696"/>
    </source>
</evidence>
<dbReference type="RefSeq" id="WP_096465925.1">
    <property type="nucleotide sequence ID" value="NZ_AP017312.1"/>
</dbReference>
<dbReference type="AlphaFoldDB" id="A0A0U5B997"/>
<evidence type="ECO:0000313" key="1">
    <source>
        <dbReference type="EMBL" id="BAU28150.1"/>
    </source>
</evidence>
<name>A0A0U5B997_9BACL</name>
<dbReference type="KEGG" id="asoc:CB4_02324"/>
<organism evidence="1 2">
    <name type="scientific">Aneurinibacillus soli</name>
    <dbReference type="NCBI Taxonomy" id="1500254"/>
    <lineage>
        <taxon>Bacteria</taxon>
        <taxon>Bacillati</taxon>
        <taxon>Bacillota</taxon>
        <taxon>Bacilli</taxon>
        <taxon>Bacillales</taxon>
        <taxon>Paenibacillaceae</taxon>
        <taxon>Aneurinibacillus group</taxon>
        <taxon>Aneurinibacillus</taxon>
    </lineage>
</organism>
<keyword evidence="2" id="KW-1185">Reference proteome</keyword>